<evidence type="ECO:0000256" key="1">
    <source>
        <dbReference type="SAM" id="MobiDB-lite"/>
    </source>
</evidence>
<proteinExistence type="predicted"/>
<gene>
    <name evidence="2" type="ORF">SAMN04487948_12842</name>
</gene>
<sequence length="135" mass="14674">MQLSDGSRRDDESTVDADSSVRAMQDAALERALLSSTDRSDYVAFAGALERARLDGDLSLSGVTVLACLVGLRLGQRETTLLDFASGDRPTDDLLVEGAVVASERFELSSMEAASLANRSVEDFETELERRDRIE</sequence>
<organism evidence="2 3">
    <name type="scientific">Halogranum amylolyticum</name>
    <dbReference type="NCBI Taxonomy" id="660520"/>
    <lineage>
        <taxon>Archaea</taxon>
        <taxon>Methanobacteriati</taxon>
        <taxon>Methanobacteriota</taxon>
        <taxon>Stenosarchaea group</taxon>
        <taxon>Halobacteria</taxon>
        <taxon>Halobacteriales</taxon>
        <taxon>Haloferacaceae</taxon>
    </lineage>
</organism>
<dbReference type="Proteomes" id="UP000199126">
    <property type="component" value="Unassembled WGS sequence"/>
</dbReference>
<dbReference type="AlphaFoldDB" id="A0A1H8WER8"/>
<dbReference type="EMBL" id="FODV01000028">
    <property type="protein sequence ID" value="SEP26160.1"/>
    <property type="molecule type" value="Genomic_DNA"/>
</dbReference>
<accession>A0A1H8WER8</accession>
<feature type="region of interest" description="Disordered" evidence="1">
    <location>
        <begin position="1"/>
        <end position="21"/>
    </location>
</feature>
<reference evidence="3" key="1">
    <citation type="submission" date="2016-10" db="EMBL/GenBank/DDBJ databases">
        <authorList>
            <person name="Varghese N."/>
            <person name="Submissions S."/>
        </authorList>
    </citation>
    <scope>NUCLEOTIDE SEQUENCE [LARGE SCALE GENOMIC DNA]</scope>
    <source>
        <strain evidence="3">CGMCC 1.10121</strain>
    </source>
</reference>
<dbReference type="OrthoDB" id="382210at2157"/>
<protein>
    <submittedName>
        <fullName evidence="2">Uncharacterized protein</fullName>
    </submittedName>
</protein>
<feature type="compositionally biased region" description="Basic and acidic residues" evidence="1">
    <location>
        <begin position="1"/>
        <end position="12"/>
    </location>
</feature>
<evidence type="ECO:0000313" key="2">
    <source>
        <dbReference type="EMBL" id="SEP26160.1"/>
    </source>
</evidence>
<evidence type="ECO:0000313" key="3">
    <source>
        <dbReference type="Proteomes" id="UP000199126"/>
    </source>
</evidence>
<keyword evidence="3" id="KW-1185">Reference proteome</keyword>
<dbReference type="RefSeq" id="WP_089827813.1">
    <property type="nucleotide sequence ID" value="NZ_FODV01000028.1"/>
</dbReference>
<name>A0A1H8WER8_9EURY</name>